<evidence type="ECO:0000256" key="7">
    <source>
        <dbReference type="ARBA" id="ARBA00023326"/>
    </source>
</evidence>
<comment type="catalytic activity">
    <reaction evidence="1">
        <text>Endohydrolysis of (1-&gt;4)-beta-D-glucosidic linkages in cellulose, lichenin and cereal beta-D-glucans.</text>
        <dbReference type="EC" id="3.2.1.4"/>
    </reaction>
</comment>
<dbReference type="InterPro" id="IPR008928">
    <property type="entry name" value="6-hairpin_glycosidase_sf"/>
</dbReference>
<evidence type="ECO:0000313" key="10">
    <source>
        <dbReference type="Proteomes" id="UP000681356"/>
    </source>
</evidence>
<dbReference type="AlphaFoldDB" id="A0A8J7WF58"/>
<keyword evidence="6" id="KW-0326">Glycosidase</keyword>
<keyword evidence="5" id="KW-0136">Cellulose degradation</keyword>
<dbReference type="Pfam" id="PF01270">
    <property type="entry name" value="Glyco_hydro_8"/>
    <property type="match status" value="1"/>
</dbReference>
<dbReference type="InterPro" id="IPR012341">
    <property type="entry name" value="6hp_glycosidase-like_sf"/>
</dbReference>
<dbReference type="RefSeq" id="WP_212538494.1">
    <property type="nucleotide sequence ID" value="NZ_JAGTUU010000010.1"/>
</dbReference>
<protein>
    <recommendedName>
        <fullName evidence="3">cellulase</fullName>
        <ecNumber evidence="3">3.2.1.4</ecNumber>
    </recommendedName>
</protein>
<dbReference type="Proteomes" id="UP000681356">
    <property type="component" value="Unassembled WGS sequence"/>
</dbReference>
<evidence type="ECO:0000313" key="9">
    <source>
        <dbReference type="EMBL" id="MBS0126532.1"/>
    </source>
</evidence>
<dbReference type="PRINTS" id="PR00735">
    <property type="entry name" value="GLHYDRLASE8"/>
</dbReference>
<sequence>MAQIAASPLLCSASAPAWAAPWDAWDAWKSRFLGDDGRVVDDGGMGISHSEGQGYGLLLAQAFGDRNAFEAIEAWTTRHLLIRQETLMAWRWELERGVTDWRTATDGDLFRAWALLRASRDSGWDAASAEPIARDIAALCVAPDPRAPGEPLLLPGAESRRDGLRVTVNPSYIMGRALRELGEAAQSPILVRAADHGETVLGELAAAGFVPDWIDVTTSGFAAPADHDLRAGYDALRVPLYLVWSGRRDHPAVARGVEALMPSDDATGIAVTRDAGGIVTEHSDLPGYRALLSLAACADVSVAPQEMNSQPYYPATLHLLALIAKREGASC</sequence>
<comment type="caution">
    <text evidence="9">The sequence shown here is derived from an EMBL/GenBank/DDBJ whole genome shotgun (WGS) entry which is preliminary data.</text>
</comment>
<proteinExistence type="inferred from homology"/>
<dbReference type="Gene3D" id="1.50.10.10">
    <property type="match status" value="1"/>
</dbReference>
<dbReference type="GO" id="GO:0008810">
    <property type="term" value="F:cellulase activity"/>
    <property type="evidence" value="ECO:0007669"/>
    <property type="project" value="UniProtKB-EC"/>
</dbReference>
<evidence type="ECO:0000256" key="2">
    <source>
        <dbReference type="ARBA" id="ARBA00009209"/>
    </source>
</evidence>
<dbReference type="EMBL" id="JAGTUU010000010">
    <property type="protein sequence ID" value="MBS0126532.1"/>
    <property type="molecule type" value="Genomic_DNA"/>
</dbReference>
<dbReference type="GO" id="GO:0030245">
    <property type="term" value="P:cellulose catabolic process"/>
    <property type="evidence" value="ECO:0007669"/>
    <property type="project" value="UniProtKB-KW"/>
</dbReference>
<evidence type="ECO:0000256" key="1">
    <source>
        <dbReference type="ARBA" id="ARBA00000966"/>
    </source>
</evidence>
<keyword evidence="4 9" id="KW-0378">Hydrolase</keyword>
<evidence type="ECO:0000256" key="6">
    <source>
        <dbReference type="ARBA" id="ARBA00023295"/>
    </source>
</evidence>
<keyword evidence="8" id="KW-0732">Signal</keyword>
<evidence type="ECO:0000256" key="3">
    <source>
        <dbReference type="ARBA" id="ARBA00012601"/>
    </source>
</evidence>
<keyword evidence="10" id="KW-1185">Reference proteome</keyword>
<keyword evidence="7" id="KW-0624">Polysaccharide degradation</keyword>
<dbReference type="EC" id="3.2.1.4" evidence="3"/>
<name>A0A8J7WF58_9RHOB</name>
<dbReference type="InterPro" id="IPR002037">
    <property type="entry name" value="Glyco_hydro_8"/>
</dbReference>
<gene>
    <name evidence="9" type="ORF">KB874_20845</name>
</gene>
<feature type="chain" id="PRO_5035204021" description="cellulase" evidence="8">
    <location>
        <begin position="20"/>
        <end position="331"/>
    </location>
</feature>
<comment type="similarity">
    <text evidence="2">Belongs to the glycosyl hydrolase 8 (cellulase D) family.</text>
</comment>
<evidence type="ECO:0000256" key="4">
    <source>
        <dbReference type="ARBA" id="ARBA00022801"/>
    </source>
</evidence>
<keyword evidence="7" id="KW-0119">Carbohydrate metabolism</keyword>
<dbReference type="SUPFAM" id="SSF48208">
    <property type="entry name" value="Six-hairpin glycosidases"/>
    <property type="match status" value="1"/>
</dbReference>
<organism evidence="9 10">
    <name type="scientific">Thetidibacter halocola</name>
    <dbReference type="NCBI Taxonomy" id="2827239"/>
    <lineage>
        <taxon>Bacteria</taxon>
        <taxon>Pseudomonadati</taxon>
        <taxon>Pseudomonadota</taxon>
        <taxon>Alphaproteobacteria</taxon>
        <taxon>Rhodobacterales</taxon>
        <taxon>Roseobacteraceae</taxon>
        <taxon>Thetidibacter</taxon>
    </lineage>
</organism>
<evidence type="ECO:0000256" key="5">
    <source>
        <dbReference type="ARBA" id="ARBA00023001"/>
    </source>
</evidence>
<accession>A0A8J7WF58</accession>
<reference evidence="9" key="1">
    <citation type="submission" date="2021-04" db="EMBL/GenBank/DDBJ databases">
        <authorList>
            <person name="Yoon J."/>
        </authorList>
    </citation>
    <scope>NUCLEOTIDE SEQUENCE</scope>
    <source>
        <strain evidence="9">KMU-90</strain>
    </source>
</reference>
<evidence type="ECO:0000256" key="8">
    <source>
        <dbReference type="SAM" id="SignalP"/>
    </source>
</evidence>
<feature type="signal peptide" evidence="8">
    <location>
        <begin position="1"/>
        <end position="19"/>
    </location>
</feature>